<reference evidence="2" key="1">
    <citation type="submission" date="2020-11" db="EMBL/GenBank/DDBJ databases">
        <title>Bacterial whole genome sequence for Panacibacter sp. DH6.</title>
        <authorList>
            <person name="Le V."/>
            <person name="Ko S."/>
            <person name="Ahn C.-Y."/>
            <person name="Oh H.-M."/>
        </authorList>
    </citation>
    <scope>NUCLEOTIDE SEQUENCE</scope>
    <source>
        <strain evidence="2">DH6</strain>
    </source>
</reference>
<evidence type="ECO:0000313" key="2">
    <source>
        <dbReference type="EMBL" id="MBG9376219.1"/>
    </source>
</evidence>
<keyword evidence="3" id="KW-1185">Reference proteome</keyword>
<evidence type="ECO:0000313" key="3">
    <source>
        <dbReference type="Proteomes" id="UP000628448"/>
    </source>
</evidence>
<feature type="chain" id="PRO_5036951026" evidence="1">
    <location>
        <begin position="21"/>
        <end position="141"/>
    </location>
</feature>
<dbReference type="RefSeq" id="WP_196990237.1">
    <property type="nucleotide sequence ID" value="NZ_JADWYR010000001.1"/>
</dbReference>
<evidence type="ECO:0000256" key="1">
    <source>
        <dbReference type="SAM" id="SignalP"/>
    </source>
</evidence>
<keyword evidence="1" id="KW-0732">Signal</keyword>
<sequence>MKKFLLITIAFIGVSFYSKAQCDSTIKWNCNKLKITDASGNVLVEKDERSTVVVDKKSVVITPEDANGEMTGTVSAFDCNWQQLGKEGKTVVKADITDGSGNVRHATITIEAAKGKTTITLVAAEEQTTITLDVADYAVVK</sequence>
<proteinExistence type="predicted"/>
<dbReference type="Proteomes" id="UP000628448">
    <property type="component" value="Unassembled WGS sequence"/>
</dbReference>
<dbReference type="AlphaFoldDB" id="A0A931E6T3"/>
<protein>
    <submittedName>
        <fullName evidence="2">Uncharacterized protein</fullName>
    </submittedName>
</protein>
<gene>
    <name evidence="2" type="ORF">I5907_08230</name>
</gene>
<comment type="caution">
    <text evidence="2">The sequence shown here is derived from an EMBL/GenBank/DDBJ whole genome shotgun (WGS) entry which is preliminary data.</text>
</comment>
<accession>A0A931E6T3</accession>
<feature type="signal peptide" evidence="1">
    <location>
        <begin position="1"/>
        <end position="20"/>
    </location>
</feature>
<name>A0A931E6T3_9BACT</name>
<organism evidence="2 3">
    <name type="scientific">Panacibacter microcysteis</name>
    <dbReference type="NCBI Taxonomy" id="2793269"/>
    <lineage>
        <taxon>Bacteria</taxon>
        <taxon>Pseudomonadati</taxon>
        <taxon>Bacteroidota</taxon>
        <taxon>Chitinophagia</taxon>
        <taxon>Chitinophagales</taxon>
        <taxon>Chitinophagaceae</taxon>
        <taxon>Panacibacter</taxon>
    </lineage>
</organism>
<dbReference type="EMBL" id="JADWYR010000001">
    <property type="protein sequence ID" value="MBG9376219.1"/>
    <property type="molecule type" value="Genomic_DNA"/>
</dbReference>